<gene>
    <name evidence="1" type="ORF">C1I98_17085</name>
</gene>
<dbReference type="RefSeq" id="WP_146607486.1">
    <property type="nucleotide sequence ID" value="NZ_POUA01000122.1"/>
</dbReference>
<proteinExistence type="predicted"/>
<feature type="non-terminal residue" evidence="1">
    <location>
        <position position="71"/>
    </location>
</feature>
<organism evidence="1 2">
    <name type="scientific">Spongiactinospora gelatinilytica</name>
    <dbReference type="NCBI Taxonomy" id="2666298"/>
    <lineage>
        <taxon>Bacteria</taxon>
        <taxon>Bacillati</taxon>
        <taxon>Actinomycetota</taxon>
        <taxon>Actinomycetes</taxon>
        <taxon>Streptosporangiales</taxon>
        <taxon>Streptosporangiaceae</taxon>
        <taxon>Spongiactinospora</taxon>
    </lineage>
</organism>
<comment type="caution">
    <text evidence="1">The sequence shown here is derived from an EMBL/GenBank/DDBJ whole genome shotgun (WGS) entry which is preliminary data.</text>
</comment>
<accession>A0A2W2G3Q7</accession>
<dbReference type="Proteomes" id="UP000248544">
    <property type="component" value="Unassembled WGS sequence"/>
</dbReference>
<keyword evidence="2" id="KW-1185">Reference proteome</keyword>
<evidence type="ECO:0000313" key="2">
    <source>
        <dbReference type="Proteomes" id="UP000248544"/>
    </source>
</evidence>
<name>A0A2W2G3Q7_9ACTN</name>
<dbReference type="EMBL" id="POUA01000122">
    <property type="protein sequence ID" value="PZG44546.1"/>
    <property type="molecule type" value="Genomic_DNA"/>
</dbReference>
<sequence length="71" mass="7308">MPGIVSTGDHATNTQVLLPAEALRPVQQVIAPPRLANLPGHAHLFVGREDELAALHTRLHGAGSATETAGG</sequence>
<dbReference type="AlphaFoldDB" id="A0A2W2G3Q7"/>
<reference evidence="1 2" key="1">
    <citation type="submission" date="2018-01" db="EMBL/GenBank/DDBJ databases">
        <title>Draft genome sequence of Sphaerisporangium sp. 7K107.</title>
        <authorList>
            <person name="Sahin N."/>
            <person name="Saygin H."/>
            <person name="Ay H."/>
        </authorList>
    </citation>
    <scope>NUCLEOTIDE SEQUENCE [LARGE SCALE GENOMIC DNA]</scope>
    <source>
        <strain evidence="1 2">7K107</strain>
    </source>
</reference>
<evidence type="ECO:0000313" key="1">
    <source>
        <dbReference type="EMBL" id="PZG44546.1"/>
    </source>
</evidence>
<protein>
    <submittedName>
        <fullName evidence="1">Uncharacterized protein</fullName>
    </submittedName>
</protein>